<keyword evidence="4" id="KW-0489">Methyltransferase</keyword>
<keyword evidence="4" id="KW-0830">Ubiquinone</keyword>
<dbReference type="CDD" id="cd08899">
    <property type="entry name" value="SRPBCC_CalC_Aha1-like_6"/>
    <property type="match status" value="1"/>
</dbReference>
<comment type="caution">
    <text evidence="4">The sequence shown here is derived from an EMBL/GenBank/DDBJ whole genome shotgun (WGS) entry which is preliminary data.</text>
</comment>
<dbReference type="Gene3D" id="3.30.720.100">
    <property type="match status" value="1"/>
</dbReference>
<dbReference type="Proteomes" id="UP000238312">
    <property type="component" value="Unassembled WGS sequence"/>
</dbReference>
<evidence type="ECO:0000256" key="1">
    <source>
        <dbReference type="ARBA" id="ARBA00006817"/>
    </source>
</evidence>
<dbReference type="GO" id="GO:0032259">
    <property type="term" value="P:methylation"/>
    <property type="evidence" value="ECO:0007669"/>
    <property type="project" value="UniProtKB-KW"/>
</dbReference>
<evidence type="ECO:0000259" key="3">
    <source>
        <dbReference type="Pfam" id="PF08327"/>
    </source>
</evidence>
<dbReference type="Gene3D" id="3.30.530.20">
    <property type="match status" value="1"/>
</dbReference>
<proteinExistence type="inferred from homology"/>
<protein>
    <submittedName>
        <fullName evidence="4">Putative 3-demethylubiquinone-9 3-methyltransferase (Glyoxalase superfamily)</fullName>
    </submittedName>
</protein>
<dbReference type="SUPFAM" id="SSF55961">
    <property type="entry name" value="Bet v1-like"/>
    <property type="match status" value="1"/>
</dbReference>
<dbReference type="InterPro" id="IPR029068">
    <property type="entry name" value="Glyas_Bleomycin-R_OHBP_Dase"/>
</dbReference>
<keyword evidence="4" id="KW-0808">Transferase</keyword>
<keyword evidence="5" id="KW-1185">Reference proteome</keyword>
<feature type="domain" description="PhnB-like" evidence="2">
    <location>
        <begin position="213"/>
        <end position="339"/>
    </location>
</feature>
<accession>A0A2T0N2U0</accession>
<dbReference type="PANTHER" id="PTHR33990:SF4">
    <property type="entry name" value="PHNB-LIKE DOMAIN-CONTAINING PROTEIN"/>
    <property type="match status" value="1"/>
</dbReference>
<dbReference type="Gene3D" id="3.30.720.110">
    <property type="match status" value="1"/>
</dbReference>
<dbReference type="GO" id="GO:0008168">
    <property type="term" value="F:methyltransferase activity"/>
    <property type="evidence" value="ECO:0007669"/>
    <property type="project" value="UniProtKB-KW"/>
</dbReference>
<feature type="domain" description="Activator of Hsp90 ATPase homologue 1/2-like C-terminal" evidence="3">
    <location>
        <begin position="30"/>
        <end position="121"/>
    </location>
</feature>
<dbReference type="InterPro" id="IPR028973">
    <property type="entry name" value="PhnB-like"/>
</dbReference>
<reference evidence="4 5" key="1">
    <citation type="submission" date="2018-03" db="EMBL/GenBank/DDBJ databases">
        <title>Genomic Encyclopedia of Type Strains, Phase III (KMG-III): the genomes of soil and plant-associated and newly described type strains.</title>
        <authorList>
            <person name="Whitman W."/>
        </authorList>
    </citation>
    <scope>NUCLEOTIDE SEQUENCE [LARGE SCALE GENOMIC DNA]</scope>
    <source>
        <strain evidence="4 5">CGMCC 4.7104</strain>
    </source>
</reference>
<gene>
    <name evidence="4" type="ORF">B0I32_106402</name>
</gene>
<sequence length="342" mass="37494">MRKIIDELAEAHRELLDGERKTVVLRRHYDAEIEDVWQACTDGDRLSRWFLPVSGDLRLGGTYQLEGNAGGEILRCEPPSLLKVSWLFGPDPGFSEVEVRLTGKDGGTELELRHTAEVPPEFWGQFGPGSVGVGWDLALLGLALHLRGGERVDEATFHQTDEGRAYITGACRAWGEAHQAAGAPADEVAAAVARTTAFYAPEEEAAPPAPPLQKVAPFLMFQKGDAEEAMNFYVSLFDDAKVVHADRYGPGEQGKEGSIKLARFTLAGQEHLCSDSFVKHGFEFTPSMSLYVTCGSEEELERLYGALVEGGQALMPLGSYGFSTRFGWVNDRFGVSWQLNLP</sequence>
<dbReference type="EMBL" id="PVNG01000006">
    <property type="protein sequence ID" value="PRX66265.1"/>
    <property type="molecule type" value="Genomic_DNA"/>
</dbReference>
<dbReference type="PANTHER" id="PTHR33990">
    <property type="entry name" value="PROTEIN YJDN-RELATED"/>
    <property type="match status" value="1"/>
</dbReference>
<dbReference type="AlphaFoldDB" id="A0A2T0N2U0"/>
<dbReference type="Pfam" id="PF08327">
    <property type="entry name" value="AHSA1"/>
    <property type="match status" value="1"/>
</dbReference>
<dbReference type="OrthoDB" id="8117292at2"/>
<evidence type="ECO:0000259" key="2">
    <source>
        <dbReference type="Pfam" id="PF06983"/>
    </source>
</evidence>
<dbReference type="RefSeq" id="WP_146178200.1">
    <property type="nucleotide sequence ID" value="NZ_PVNG01000006.1"/>
</dbReference>
<dbReference type="InterPro" id="IPR023393">
    <property type="entry name" value="START-like_dom_sf"/>
</dbReference>
<evidence type="ECO:0000313" key="5">
    <source>
        <dbReference type="Proteomes" id="UP000238312"/>
    </source>
</evidence>
<organism evidence="4 5">
    <name type="scientific">Nonomuraea fuscirosea</name>
    <dbReference type="NCBI Taxonomy" id="1291556"/>
    <lineage>
        <taxon>Bacteria</taxon>
        <taxon>Bacillati</taxon>
        <taxon>Actinomycetota</taxon>
        <taxon>Actinomycetes</taxon>
        <taxon>Streptosporangiales</taxon>
        <taxon>Streptosporangiaceae</taxon>
        <taxon>Nonomuraea</taxon>
    </lineage>
</organism>
<dbReference type="InterPro" id="IPR013538">
    <property type="entry name" value="ASHA1/2-like_C"/>
</dbReference>
<dbReference type="CDD" id="cd06588">
    <property type="entry name" value="PhnB_like"/>
    <property type="match status" value="1"/>
</dbReference>
<name>A0A2T0N2U0_9ACTN</name>
<comment type="similarity">
    <text evidence="1">Belongs to the AHA1 family.</text>
</comment>
<dbReference type="SUPFAM" id="SSF54593">
    <property type="entry name" value="Glyoxalase/Bleomycin resistance protein/Dihydroxybiphenyl dioxygenase"/>
    <property type="match status" value="1"/>
</dbReference>
<dbReference type="Pfam" id="PF06983">
    <property type="entry name" value="3-dmu-9_3-mt"/>
    <property type="match status" value="1"/>
</dbReference>
<evidence type="ECO:0000313" key="4">
    <source>
        <dbReference type="EMBL" id="PRX66265.1"/>
    </source>
</evidence>